<evidence type="ECO:0000313" key="2">
    <source>
        <dbReference type="Proteomes" id="UP000663879"/>
    </source>
</evidence>
<dbReference type="EMBL" id="CAJNOC010003601">
    <property type="protein sequence ID" value="CAF0990253.1"/>
    <property type="molecule type" value="Genomic_DNA"/>
</dbReference>
<sequence>MDEYKINEKITHIITDNADEALNELTSSDDTLMDISERESSSTDSNVMNLAVNENLFNSIANSSERLSCVAHTLQLVIKDGLSDTHNVTRAFELVARAINSIN</sequence>
<proteinExistence type="predicted"/>
<accession>A0A814G1U9</accession>
<dbReference type="OrthoDB" id="10046233at2759"/>
<keyword evidence="2" id="KW-1185">Reference proteome</keyword>
<gene>
    <name evidence="1" type="ORF">OXX778_LOCUS15874</name>
</gene>
<organism evidence="1 2">
    <name type="scientific">Brachionus calyciflorus</name>
    <dbReference type="NCBI Taxonomy" id="104777"/>
    <lineage>
        <taxon>Eukaryota</taxon>
        <taxon>Metazoa</taxon>
        <taxon>Spiralia</taxon>
        <taxon>Gnathifera</taxon>
        <taxon>Rotifera</taxon>
        <taxon>Eurotatoria</taxon>
        <taxon>Monogononta</taxon>
        <taxon>Pseudotrocha</taxon>
        <taxon>Ploima</taxon>
        <taxon>Brachionidae</taxon>
        <taxon>Brachionus</taxon>
    </lineage>
</organism>
<evidence type="ECO:0000313" key="1">
    <source>
        <dbReference type="EMBL" id="CAF0990253.1"/>
    </source>
</evidence>
<dbReference type="AlphaFoldDB" id="A0A814G1U9"/>
<protein>
    <submittedName>
        <fullName evidence="1">Uncharacterized protein</fullName>
    </submittedName>
</protein>
<comment type="caution">
    <text evidence="1">The sequence shown here is derived from an EMBL/GenBank/DDBJ whole genome shotgun (WGS) entry which is preliminary data.</text>
</comment>
<reference evidence="1" key="1">
    <citation type="submission" date="2021-02" db="EMBL/GenBank/DDBJ databases">
        <authorList>
            <person name="Nowell W R."/>
        </authorList>
    </citation>
    <scope>NUCLEOTIDE SEQUENCE</scope>
    <source>
        <strain evidence="1">Ploen Becks lab</strain>
    </source>
</reference>
<name>A0A814G1U9_9BILA</name>
<dbReference type="Proteomes" id="UP000663879">
    <property type="component" value="Unassembled WGS sequence"/>
</dbReference>